<reference evidence="1" key="2">
    <citation type="submission" date="2023-05" db="EMBL/GenBank/DDBJ databases">
        <authorList>
            <person name="Fouks B."/>
        </authorList>
    </citation>
    <scope>NUCLEOTIDE SEQUENCE</scope>
    <source>
        <strain evidence="1">Stay&amp;Tobe</strain>
        <tissue evidence="1">Testes</tissue>
    </source>
</reference>
<keyword evidence="2" id="KW-1185">Reference proteome</keyword>
<evidence type="ECO:0000313" key="2">
    <source>
        <dbReference type="Proteomes" id="UP001233999"/>
    </source>
</evidence>
<dbReference type="Proteomes" id="UP001233999">
    <property type="component" value="Unassembled WGS sequence"/>
</dbReference>
<reference evidence="1" key="1">
    <citation type="journal article" date="2023" name="IScience">
        <title>Live-bearing cockroach genome reveals convergent evolutionary mechanisms linked to viviparity in insects and beyond.</title>
        <authorList>
            <person name="Fouks B."/>
            <person name="Harrison M.C."/>
            <person name="Mikhailova A.A."/>
            <person name="Marchal E."/>
            <person name="English S."/>
            <person name="Carruthers M."/>
            <person name="Jennings E.C."/>
            <person name="Chiamaka E.L."/>
            <person name="Frigard R.A."/>
            <person name="Pippel M."/>
            <person name="Attardo G.M."/>
            <person name="Benoit J.B."/>
            <person name="Bornberg-Bauer E."/>
            <person name="Tobe S.S."/>
        </authorList>
    </citation>
    <scope>NUCLEOTIDE SEQUENCE</scope>
    <source>
        <strain evidence="1">Stay&amp;Tobe</strain>
    </source>
</reference>
<organism evidence="1 2">
    <name type="scientific">Diploptera punctata</name>
    <name type="common">Pacific beetle cockroach</name>
    <dbReference type="NCBI Taxonomy" id="6984"/>
    <lineage>
        <taxon>Eukaryota</taxon>
        <taxon>Metazoa</taxon>
        <taxon>Ecdysozoa</taxon>
        <taxon>Arthropoda</taxon>
        <taxon>Hexapoda</taxon>
        <taxon>Insecta</taxon>
        <taxon>Pterygota</taxon>
        <taxon>Neoptera</taxon>
        <taxon>Polyneoptera</taxon>
        <taxon>Dictyoptera</taxon>
        <taxon>Blattodea</taxon>
        <taxon>Blaberoidea</taxon>
        <taxon>Blaberidae</taxon>
        <taxon>Diplopterinae</taxon>
        <taxon>Diploptera</taxon>
    </lineage>
</organism>
<protein>
    <submittedName>
        <fullName evidence="1">Uncharacterized protein</fullName>
    </submittedName>
</protein>
<proteinExistence type="predicted"/>
<gene>
    <name evidence="1" type="ORF">L9F63_024947</name>
</gene>
<accession>A0AAD7ZDZ9</accession>
<name>A0AAD7ZDZ9_DIPPU</name>
<comment type="caution">
    <text evidence="1">The sequence shown here is derived from an EMBL/GenBank/DDBJ whole genome shotgun (WGS) entry which is preliminary data.</text>
</comment>
<feature type="non-terminal residue" evidence="1">
    <location>
        <position position="84"/>
    </location>
</feature>
<feature type="non-terminal residue" evidence="1">
    <location>
        <position position="1"/>
    </location>
</feature>
<dbReference type="EMBL" id="JASPKZ010008835">
    <property type="protein sequence ID" value="KAJ9578945.1"/>
    <property type="molecule type" value="Genomic_DNA"/>
</dbReference>
<sequence length="84" mass="9748">DQGRPQVFISRRARNTQNISNKVRATFLILQTVDGIMVYLRFYLDGSHFLLPKWLGIEALLEMMLTSRIDQNNKNNVEKIPDQG</sequence>
<evidence type="ECO:0000313" key="1">
    <source>
        <dbReference type="EMBL" id="KAJ9578945.1"/>
    </source>
</evidence>
<dbReference type="AlphaFoldDB" id="A0AAD7ZDZ9"/>